<accession>A0A8S1DL09</accession>
<dbReference type="PANTHER" id="PTHR44755:SF11">
    <property type="entry name" value="ATRIAL NATRIURETIC PEPTIDE RECEPTOR 3 ISOFORM X1"/>
    <property type="match status" value="1"/>
</dbReference>
<dbReference type="PANTHER" id="PTHR44755">
    <property type="entry name" value="NATRIURETIC PEPTIDE RECEPTOR 3-RELATED"/>
    <property type="match status" value="1"/>
</dbReference>
<dbReference type="GO" id="GO:0017046">
    <property type="term" value="F:peptide hormone binding"/>
    <property type="evidence" value="ECO:0007669"/>
    <property type="project" value="TreeGrafter"/>
</dbReference>
<dbReference type="Pfam" id="PF01094">
    <property type="entry name" value="ANF_receptor"/>
    <property type="match status" value="1"/>
</dbReference>
<dbReference type="Gene3D" id="3.40.50.2300">
    <property type="match status" value="1"/>
</dbReference>
<evidence type="ECO:0000256" key="3">
    <source>
        <dbReference type="ARBA" id="ARBA00022989"/>
    </source>
</evidence>
<gene>
    <name evidence="6" type="ORF">CLODIP_2_CD11111</name>
</gene>
<keyword evidence="2" id="KW-0812">Transmembrane</keyword>
<feature type="domain" description="Receptor ligand binding region" evidence="5">
    <location>
        <begin position="56"/>
        <end position="212"/>
    </location>
</feature>
<protein>
    <recommendedName>
        <fullName evidence="5">Receptor ligand binding region domain-containing protein</fullName>
    </recommendedName>
</protein>
<dbReference type="InterPro" id="IPR001828">
    <property type="entry name" value="ANF_lig-bd_rcpt"/>
</dbReference>
<dbReference type="SUPFAM" id="SSF53822">
    <property type="entry name" value="Periplasmic binding protein-like I"/>
    <property type="match status" value="1"/>
</dbReference>
<evidence type="ECO:0000259" key="5">
    <source>
        <dbReference type="Pfam" id="PF01094"/>
    </source>
</evidence>
<dbReference type="GO" id="GO:0038023">
    <property type="term" value="F:signaling receptor activity"/>
    <property type="evidence" value="ECO:0007669"/>
    <property type="project" value="TreeGrafter"/>
</dbReference>
<dbReference type="GO" id="GO:0016020">
    <property type="term" value="C:membrane"/>
    <property type="evidence" value="ECO:0007669"/>
    <property type="project" value="UniProtKB-SubCell"/>
</dbReference>
<dbReference type="InterPro" id="IPR028082">
    <property type="entry name" value="Peripla_BP_I"/>
</dbReference>
<sequence>MQCSNVEPQCARLCSRGDGHQRQLRIGLALPKDSDAFMPALSRVRPWVEKALEVAHLKNLIPRSEFDVCVIEGDTRCSMEHGLITAVDLMGRCCPHVFVGPTCELSLSSVARLVKLWQTPLITAGGLASDYTVDRTSPESEYFLLVRVGWSFRDIAAALVAFMDKHNWRKIMLIYDTFGYATVSGFQTCYLMMTSLVSLLKQKNITYSAYDTDKNKQNSIKENLMREMGVTYSSEYRQLPFCNIFF</sequence>
<reference evidence="6 7" key="1">
    <citation type="submission" date="2020-04" db="EMBL/GenBank/DDBJ databases">
        <authorList>
            <person name="Alioto T."/>
            <person name="Alioto T."/>
            <person name="Gomez Garrido J."/>
        </authorList>
    </citation>
    <scope>NUCLEOTIDE SEQUENCE [LARGE SCALE GENOMIC DNA]</scope>
</reference>
<evidence type="ECO:0000313" key="6">
    <source>
        <dbReference type="EMBL" id="CAB3381315.1"/>
    </source>
</evidence>
<dbReference type="GO" id="GO:0007165">
    <property type="term" value="P:signal transduction"/>
    <property type="evidence" value="ECO:0007669"/>
    <property type="project" value="TreeGrafter"/>
</dbReference>
<proteinExistence type="predicted"/>
<organism evidence="6 7">
    <name type="scientific">Cloeon dipterum</name>
    <dbReference type="NCBI Taxonomy" id="197152"/>
    <lineage>
        <taxon>Eukaryota</taxon>
        <taxon>Metazoa</taxon>
        <taxon>Ecdysozoa</taxon>
        <taxon>Arthropoda</taxon>
        <taxon>Hexapoda</taxon>
        <taxon>Insecta</taxon>
        <taxon>Pterygota</taxon>
        <taxon>Palaeoptera</taxon>
        <taxon>Ephemeroptera</taxon>
        <taxon>Pisciforma</taxon>
        <taxon>Baetidae</taxon>
        <taxon>Cloeon</taxon>
    </lineage>
</organism>
<dbReference type="OrthoDB" id="302535at2759"/>
<evidence type="ECO:0000313" key="7">
    <source>
        <dbReference type="Proteomes" id="UP000494165"/>
    </source>
</evidence>
<evidence type="ECO:0000256" key="4">
    <source>
        <dbReference type="ARBA" id="ARBA00023136"/>
    </source>
</evidence>
<keyword evidence="4" id="KW-0472">Membrane</keyword>
<name>A0A8S1DL09_9INSE</name>
<dbReference type="EMBL" id="CADEPI010000231">
    <property type="protein sequence ID" value="CAB3381315.1"/>
    <property type="molecule type" value="Genomic_DNA"/>
</dbReference>
<evidence type="ECO:0000256" key="1">
    <source>
        <dbReference type="ARBA" id="ARBA00004370"/>
    </source>
</evidence>
<dbReference type="Proteomes" id="UP000494165">
    <property type="component" value="Unassembled WGS sequence"/>
</dbReference>
<evidence type="ECO:0000256" key="2">
    <source>
        <dbReference type="ARBA" id="ARBA00022692"/>
    </source>
</evidence>
<keyword evidence="3" id="KW-1133">Transmembrane helix</keyword>
<dbReference type="AlphaFoldDB" id="A0A8S1DL09"/>
<dbReference type="InterPro" id="IPR052612">
    <property type="entry name" value="ANP_Clearance_Receptor"/>
</dbReference>
<comment type="subcellular location">
    <subcellularLocation>
        <location evidence="1">Membrane</location>
    </subcellularLocation>
</comment>
<comment type="caution">
    <text evidence="6">The sequence shown here is derived from an EMBL/GenBank/DDBJ whole genome shotgun (WGS) entry which is preliminary data.</text>
</comment>
<keyword evidence="7" id="KW-1185">Reference proteome</keyword>